<sequence>MTANDLSSNSPVAVLAAEESWKLLSQATLGRIVVGASGHVDIFPVNYVVDDNHIYFRTAEGAKLVELTINDRVLFEADHVGPEQGWSVVIRGTARVITSFTETARIDELGLRSWIPTPKYNVVEITASEITGRAVKLDHTQS</sequence>
<dbReference type="EMBL" id="VNIQ01000007">
    <property type="protein sequence ID" value="TYQ01621.1"/>
    <property type="molecule type" value="Genomic_DNA"/>
</dbReference>
<dbReference type="AlphaFoldDB" id="A0A652YKE5"/>
<dbReference type="SUPFAM" id="SSF50475">
    <property type="entry name" value="FMN-binding split barrel"/>
    <property type="match status" value="1"/>
</dbReference>
<comment type="caution">
    <text evidence="1">The sequence shown here is derived from an EMBL/GenBank/DDBJ whole genome shotgun (WGS) entry which is preliminary data.</text>
</comment>
<dbReference type="InterPro" id="IPR012349">
    <property type="entry name" value="Split_barrel_FMN-bd"/>
</dbReference>
<name>A0A652YKE5_NOCGL</name>
<dbReference type="Pfam" id="PF12900">
    <property type="entry name" value="Pyridox_ox_2"/>
    <property type="match status" value="1"/>
</dbReference>
<accession>A0A652YKE5</accession>
<organism evidence="1">
    <name type="scientific">Nocardia globerula</name>
    <dbReference type="NCBI Taxonomy" id="1818"/>
    <lineage>
        <taxon>Bacteria</taxon>
        <taxon>Bacillati</taxon>
        <taxon>Actinomycetota</taxon>
        <taxon>Actinomycetes</taxon>
        <taxon>Mycobacteriales</taxon>
        <taxon>Nocardiaceae</taxon>
        <taxon>Nocardia</taxon>
    </lineage>
</organism>
<dbReference type="InterPro" id="IPR024747">
    <property type="entry name" value="Pyridox_Oxase-rel"/>
</dbReference>
<protein>
    <submittedName>
        <fullName evidence="1">Nitroimidazol reductase NimA-like FMN-containing flavoprotein (Pyridoxamine 5'-phosphate oxidase superfamily)</fullName>
    </submittedName>
</protein>
<dbReference type="Gene3D" id="2.30.110.10">
    <property type="entry name" value="Electron Transport, Fmn-binding Protein, Chain A"/>
    <property type="match status" value="1"/>
</dbReference>
<proteinExistence type="predicted"/>
<reference evidence="1" key="1">
    <citation type="submission" date="2019-07" db="EMBL/GenBank/DDBJ databases">
        <title>Genomic Encyclopedia of Type Strains, Phase IV (KMG-IV): sequencing the most valuable type-strain genomes for metagenomic binning, comparative biology and taxonomic classification.</title>
        <authorList>
            <person name="Goeker M."/>
        </authorList>
    </citation>
    <scope>NUCLEOTIDE SEQUENCE</scope>
    <source>
        <strain evidence="1">DSM 44596</strain>
    </source>
</reference>
<evidence type="ECO:0000313" key="1">
    <source>
        <dbReference type="EMBL" id="TYQ01621.1"/>
    </source>
</evidence>
<gene>
    <name evidence="1" type="ORF">FNL38_10736</name>
</gene>